<evidence type="ECO:0000256" key="5">
    <source>
        <dbReference type="ARBA" id="ARBA00022741"/>
    </source>
</evidence>
<dbReference type="InterPro" id="IPR036291">
    <property type="entry name" value="NAD(P)-bd_dom_sf"/>
</dbReference>
<proteinExistence type="inferred from homology"/>
<evidence type="ECO:0000256" key="6">
    <source>
        <dbReference type="ARBA" id="ARBA00022824"/>
    </source>
</evidence>
<dbReference type="Proteomes" id="UP000283530">
    <property type="component" value="Unassembled WGS sequence"/>
</dbReference>
<dbReference type="SUPFAM" id="SSF51735">
    <property type="entry name" value="NAD(P)-binding Rossmann-fold domains"/>
    <property type="match status" value="1"/>
</dbReference>
<dbReference type="SMART" id="SM00822">
    <property type="entry name" value="PKS_KR"/>
    <property type="match status" value="1"/>
</dbReference>
<evidence type="ECO:0000256" key="13">
    <source>
        <dbReference type="ARBA" id="ARBA00081952"/>
    </source>
</evidence>
<name>A0A3S3R6Y8_9MAGN</name>
<dbReference type="CDD" id="cd08939">
    <property type="entry name" value="KDSR-like_SDR_c"/>
    <property type="match status" value="1"/>
</dbReference>
<keyword evidence="5" id="KW-0547">Nucleotide-binding</keyword>
<dbReference type="GO" id="GO:0030148">
    <property type="term" value="P:sphingolipid biosynthetic process"/>
    <property type="evidence" value="ECO:0007669"/>
    <property type="project" value="InterPro"/>
</dbReference>
<keyword evidence="17" id="KW-1185">Reference proteome</keyword>
<dbReference type="InterPro" id="IPR057326">
    <property type="entry name" value="KR_dom"/>
</dbReference>
<dbReference type="EMBL" id="QPKB01000011">
    <property type="protein sequence ID" value="RWR95375.1"/>
    <property type="molecule type" value="Genomic_DNA"/>
</dbReference>
<comment type="similarity">
    <text evidence="4">Belongs to the short-chain dehydrogenases/reductases (SDR) family.</text>
</comment>
<dbReference type="AlphaFoldDB" id="A0A3S3R6Y8"/>
<keyword evidence="9" id="KW-0560">Oxidoreductase</keyword>
<evidence type="ECO:0000256" key="1">
    <source>
        <dbReference type="ARBA" id="ARBA00004240"/>
    </source>
</evidence>
<dbReference type="PROSITE" id="PS00061">
    <property type="entry name" value="ADH_SHORT"/>
    <property type="match status" value="1"/>
</dbReference>
<dbReference type="FunFam" id="3.40.50.720:FF:000165">
    <property type="entry name" value="3-ketodihydrosphingosine reductase"/>
    <property type="match status" value="1"/>
</dbReference>
<comment type="subcellular location">
    <subcellularLocation>
        <location evidence="1">Endoplasmic reticulum</location>
    </subcellularLocation>
</comment>
<comment type="catalytic activity">
    <reaction evidence="12">
        <text>sphinganine + NADP(+) = 3-oxosphinganine + NADPH + H(+)</text>
        <dbReference type="Rhea" id="RHEA:22640"/>
        <dbReference type="ChEBI" id="CHEBI:15378"/>
        <dbReference type="ChEBI" id="CHEBI:57783"/>
        <dbReference type="ChEBI" id="CHEBI:57817"/>
        <dbReference type="ChEBI" id="CHEBI:58299"/>
        <dbReference type="ChEBI" id="CHEBI:58349"/>
        <dbReference type="EC" id="1.1.1.102"/>
    </reaction>
</comment>
<dbReference type="GO" id="GO:0000166">
    <property type="term" value="F:nucleotide binding"/>
    <property type="evidence" value="ECO:0007669"/>
    <property type="project" value="UniProtKB-KW"/>
</dbReference>
<dbReference type="InterPro" id="IPR045022">
    <property type="entry name" value="KDSR-like"/>
</dbReference>
<dbReference type="Gene3D" id="3.40.50.720">
    <property type="entry name" value="NAD(P)-binding Rossmann-like Domain"/>
    <property type="match status" value="1"/>
</dbReference>
<keyword evidence="6" id="KW-0256">Endoplasmic reticulum</keyword>
<dbReference type="GO" id="GO:0006666">
    <property type="term" value="P:3-keto-sphinganine metabolic process"/>
    <property type="evidence" value="ECO:0007669"/>
    <property type="project" value="InterPro"/>
</dbReference>
<keyword evidence="7" id="KW-0521">NADP</keyword>
<dbReference type="OrthoDB" id="37659at2759"/>
<organism evidence="16 17">
    <name type="scientific">Cinnamomum micranthum f. kanehirae</name>
    <dbReference type="NCBI Taxonomy" id="337451"/>
    <lineage>
        <taxon>Eukaryota</taxon>
        <taxon>Viridiplantae</taxon>
        <taxon>Streptophyta</taxon>
        <taxon>Embryophyta</taxon>
        <taxon>Tracheophyta</taxon>
        <taxon>Spermatophyta</taxon>
        <taxon>Magnoliopsida</taxon>
        <taxon>Magnoliidae</taxon>
        <taxon>Laurales</taxon>
        <taxon>Lauraceae</taxon>
        <taxon>Cinnamomum</taxon>
    </lineage>
</organism>
<feature type="domain" description="Ketoreductase" evidence="15">
    <location>
        <begin position="38"/>
        <end position="208"/>
    </location>
</feature>
<dbReference type="InterPro" id="IPR020904">
    <property type="entry name" value="Sc_DH/Rdtase_CS"/>
</dbReference>
<evidence type="ECO:0000259" key="15">
    <source>
        <dbReference type="SMART" id="SM00822"/>
    </source>
</evidence>
<evidence type="ECO:0000313" key="17">
    <source>
        <dbReference type="Proteomes" id="UP000283530"/>
    </source>
</evidence>
<dbReference type="PANTHER" id="PTHR43550:SF3">
    <property type="entry name" value="3-KETODIHYDROSPHINGOSINE REDUCTASE"/>
    <property type="match status" value="1"/>
</dbReference>
<accession>A0A3S3R6Y8</accession>
<evidence type="ECO:0000256" key="14">
    <source>
        <dbReference type="ARBA" id="ARBA00083783"/>
    </source>
</evidence>
<keyword evidence="8" id="KW-0746">Sphingolipid metabolism</keyword>
<evidence type="ECO:0000256" key="7">
    <source>
        <dbReference type="ARBA" id="ARBA00022857"/>
    </source>
</evidence>
<comment type="pathway">
    <text evidence="3">Sphingolipid metabolism.</text>
</comment>
<dbReference type="PRINTS" id="PR00081">
    <property type="entry name" value="GDHRDH"/>
</dbReference>
<evidence type="ECO:0000256" key="9">
    <source>
        <dbReference type="ARBA" id="ARBA00023002"/>
    </source>
</evidence>
<dbReference type="GO" id="GO:0047560">
    <property type="term" value="F:3-dehydrosphinganine reductase activity"/>
    <property type="evidence" value="ECO:0007669"/>
    <property type="project" value="UniProtKB-EC"/>
</dbReference>
<gene>
    <name evidence="16" type="ORF">CKAN_02471400</name>
</gene>
<evidence type="ECO:0000256" key="4">
    <source>
        <dbReference type="ARBA" id="ARBA00006484"/>
    </source>
</evidence>
<evidence type="ECO:0000256" key="12">
    <source>
        <dbReference type="ARBA" id="ARBA00050489"/>
    </source>
</evidence>
<evidence type="ECO:0000256" key="2">
    <source>
        <dbReference type="ARBA" id="ARBA00004760"/>
    </source>
</evidence>
<dbReference type="STRING" id="337451.A0A3S3R6Y8"/>
<evidence type="ECO:0000256" key="8">
    <source>
        <dbReference type="ARBA" id="ARBA00022919"/>
    </source>
</evidence>
<keyword evidence="10" id="KW-0443">Lipid metabolism</keyword>
<protein>
    <recommendedName>
        <fullName evidence="11">3-dehydrosphinganine reductase</fullName>
        <ecNumber evidence="11">1.1.1.102</ecNumber>
    </recommendedName>
    <alternativeName>
        <fullName evidence="14">3-ketodihydrosphingosine reductase</fullName>
    </alternativeName>
    <alternativeName>
        <fullName evidence="13">3-ketosphinganine reductase</fullName>
    </alternativeName>
</protein>
<sequence length="323" mass="34665">MASLFLLFLLLLLLPCALLILLYFFVRPRPIKIPIKDRHVFITGGSSGIGLALARQATLDGARVSILARNPNKLEDARASIRQSTGADVAVFSADVRDADAVRHAIEKAGPVDVLICNHGVFAAQKLESQDLEAAKFMIDVNLTGTINLIKAALPGMKNRGDRGPASIAMISSQAGQVGVYGYAAYSASKFGLRGLGESLQQELIGDNIHVSLIFPPETDTPGQSQDLKTRPELCNIIVASSSPMKPDEVAAVTLNGIKSGTFSVACNFDGVMLSVATAELLKDGTYKKNRNRCRAVICLQIIWAKTIGEAPKDVKYCVRQSK</sequence>
<dbReference type="Pfam" id="PF00106">
    <property type="entry name" value="adh_short"/>
    <property type="match status" value="1"/>
</dbReference>
<dbReference type="GO" id="GO:0005789">
    <property type="term" value="C:endoplasmic reticulum membrane"/>
    <property type="evidence" value="ECO:0007669"/>
    <property type="project" value="TreeGrafter"/>
</dbReference>
<evidence type="ECO:0000256" key="11">
    <source>
        <dbReference type="ARBA" id="ARBA00026112"/>
    </source>
</evidence>
<comment type="caution">
    <text evidence="16">The sequence shown here is derived from an EMBL/GenBank/DDBJ whole genome shotgun (WGS) entry which is preliminary data.</text>
</comment>
<dbReference type="PANTHER" id="PTHR43550">
    <property type="entry name" value="3-KETODIHYDROSPHINGOSINE REDUCTASE"/>
    <property type="match status" value="1"/>
</dbReference>
<comment type="pathway">
    <text evidence="2">Lipid metabolism; sphingolipid metabolism.</text>
</comment>
<evidence type="ECO:0000256" key="3">
    <source>
        <dbReference type="ARBA" id="ARBA00004991"/>
    </source>
</evidence>
<evidence type="ECO:0000313" key="16">
    <source>
        <dbReference type="EMBL" id="RWR95375.1"/>
    </source>
</evidence>
<evidence type="ECO:0000256" key="10">
    <source>
        <dbReference type="ARBA" id="ARBA00023098"/>
    </source>
</evidence>
<dbReference type="InterPro" id="IPR002347">
    <property type="entry name" value="SDR_fam"/>
</dbReference>
<dbReference type="EC" id="1.1.1.102" evidence="11"/>
<reference evidence="16 17" key="1">
    <citation type="journal article" date="2019" name="Nat. Plants">
        <title>Stout camphor tree genome fills gaps in understanding of flowering plant genome evolution.</title>
        <authorList>
            <person name="Chaw S.M."/>
            <person name="Liu Y.C."/>
            <person name="Wu Y.W."/>
            <person name="Wang H.Y."/>
            <person name="Lin C.I."/>
            <person name="Wu C.S."/>
            <person name="Ke H.M."/>
            <person name="Chang L.Y."/>
            <person name="Hsu C.Y."/>
            <person name="Yang H.T."/>
            <person name="Sudianto E."/>
            <person name="Hsu M.H."/>
            <person name="Wu K.P."/>
            <person name="Wang L.N."/>
            <person name="Leebens-Mack J.H."/>
            <person name="Tsai I.J."/>
        </authorList>
    </citation>
    <scope>NUCLEOTIDE SEQUENCE [LARGE SCALE GENOMIC DNA]</scope>
    <source>
        <strain evidence="17">cv. Chaw 1501</strain>
        <tissue evidence="16">Young leaves</tissue>
    </source>
</reference>